<dbReference type="Proteomes" id="UP001605036">
    <property type="component" value="Unassembled WGS sequence"/>
</dbReference>
<gene>
    <name evidence="1" type="ORF">R1flu_023885</name>
</gene>
<organism evidence="1 2">
    <name type="scientific">Riccia fluitans</name>
    <dbReference type="NCBI Taxonomy" id="41844"/>
    <lineage>
        <taxon>Eukaryota</taxon>
        <taxon>Viridiplantae</taxon>
        <taxon>Streptophyta</taxon>
        <taxon>Embryophyta</taxon>
        <taxon>Marchantiophyta</taxon>
        <taxon>Marchantiopsida</taxon>
        <taxon>Marchantiidae</taxon>
        <taxon>Marchantiales</taxon>
        <taxon>Ricciaceae</taxon>
        <taxon>Riccia</taxon>
    </lineage>
</organism>
<proteinExistence type="predicted"/>
<name>A0ABD1XXD9_9MARC</name>
<comment type="caution">
    <text evidence="1">The sequence shown here is derived from an EMBL/GenBank/DDBJ whole genome shotgun (WGS) entry which is preliminary data.</text>
</comment>
<dbReference type="EMBL" id="JBHFFA010000007">
    <property type="protein sequence ID" value="KAL2612193.1"/>
    <property type="molecule type" value="Genomic_DNA"/>
</dbReference>
<evidence type="ECO:0000313" key="1">
    <source>
        <dbReference type="EMBL" id="KAL2612193.1"/>
    </source>
</evidence>
<protein>
    <submittedName>
        <fullName evidence="1">Uncharacterized protein</fullName>
    </submittedName>
</protein>
<sequence length="213" mass="25135">MRKQYWMPGTDEGRKHFENKLVELGTIAFAQASIAPDTRAFEHYTFQVETQLRKFVTQASSQWVNKFETWIKSNQFQECTTERPDHFFPSTLRIEGCLDPHKARAKAWQEWFKRPQQKLMNSNSLSFRYKECEPIFDNKICWINFMSWMTPMLKRCRLGAGLYGMVFKVGVLEPTLASDLGTHDVVFYVTKMLHKTKWSSAKEEMHKELLCSQ</sequence>
<keyword evidence="2" id="KW-1185">Reference proteome</keyword>
<accession>A0ABD1XXD9</accession>
<dbReference type="AlphaFoldDB" id="A0ABD1XXD9"/>
<evidence type="ECO:0000313" key="2">
    <source>
        <dbReference type="Proteomes" id="UP001605036"/>
    </source>
</evidence>
<reference evidence="1 2" key="1">
    <citation type="submission" date="2024-09" db="EMBL/GenBank/DDBJ databases">
        <title>Chromosome-scale assembly of Riccia fluitans.</title>
        <authorList>
            <person name="Paukszto L."/>
            <person name="Sawicki J."/>
            <person name="Karawczyk K."/>
            <person name="Piernik-Szablinska J."/>
            <person name="Szczecinska M."/>
            <person name="Mazdziarz M."/>
        </authorList>
    </citation>
    <scope>NUCLEOTIDE SEQUENCE [LARGE SCALE GENOMIC DNA]</scope>
    <source>
        <strain evidence="1">Rf_01</strain>
        <tissue evidence="1">Aerial parts of the thallus</tissue>
    </source>
</reference>